<comment type="subcellular location">
    <subcellularLocation>
        <location evidence="1">Membrane</location>
    </subcellularLocation>
</comment>
<comment type="caution">
    <text evidence="10">The sequence shown here is derived from an EMBL/GenBank/DDBJ whole genome shotgun (WGS) entry which is preliminary data.</text>
</comment>
<protein>
    <submittedName>
        <fullName evidence="10">Signal peptide peptidase SppA</fullName>
    </submittedName>
</protein>
<feature type="transmembrane region" description="Helical" evidence="8">
    <location>
        <begin position="21"/>
        <end position="46"/>
    </location>
</feature>
<dbReference type="NCBIfam" id="TIGR00706">
    <property type="entry name" value="SppA_dom"/>
    <property type="match status" value="1"/>
</dbReference>
<evidence type="ECO:0000256" key="2">
    <source>
        <dbReference type="ARBA" id="ARBA00008683"/>
    </source>
</evidence>
<evidence type="ECO:0000256" key="3">
    <source>
        <dbReference type="ARBA" id="ARBA00022670"/>
    </source>
</evidence>
<dbReference type="GO" id="GO:0008236">
    <property type="term" value="F:serine-type peptidase activity"/>
    <property type="evidence" value="ECO:0007669"/>
    <property type="project" value="UniProtKB-KW"/>
</dbReference>
<dbReference type="PIRSF" id="PIRSF001217">
    <property type="entry name" value="Protease_4_SppA"/>
    <property type="match status" value="1"/>
</dbReference>
<dbReference type="InterPro" id="IPR029045">
    <property type="entry name" value="ClpP/crotonase-like_dom_sf"/>
</dbReference>
<dbReference type="InterPro" id="IPR047217">
    <property type="entry name" value="S49_SppA_67K_type_N"/>
</dbReference>
<evidence type="ECO:0000256" key="5">
    <source>
        <dbReference type="ARBA" id="ARBA00022825"/>
    </source>
</evidence>
<organism evidence="10 11">
    <name type="scientific">SAR86 cluster bacterium</name>
    <dbReference type="NCBI Taxonomy" id="2030880"/>
    <lineage>
        <taxon>Bacteria</taxon>
        <taxon>Pseudomonadati</taxon>
        <taxon>Pseudomonadota</taxon>
        <taxon>Gammaproteobacteria</taxon>
        <taxon>SAR86 cluster</taxon>
    </lineage>
</organism>
<sequence>MSKVQSVWSTADKFLTLSRKIIVNLFTIVVLILITFSLIGGIGSFFSEEESISTQDKILWFKPVGVVVDSSSNSSTSLDTLLLGSTDIQQHELEDLIKVLENAADDKNLAAIYINVSELGMYYASAFEIANAVKNIKDKGKRVIAYGQNFGNNAFLISSQANEIILNKYGQVSSFGFSRKREYVKDLYKNIKLNQHVFIAGEWKTGPENFTRNTMSEEDKTQWNEFASPLWKKMTDLMESGRNLDTGTIQNYGDSFWELALEEPEVSQIALNKGLVDKVFTVEELRHWFFDEYPNKDNDVNKLPDSISIYDYLSTIESEENDSNNKIAVINIEGAISTGESIYGIAGSDTIVKNIRKAIKDDNVKALVLQVNSPGGGVYPSELITNALNEFKDTNRPIVSSMGDIAASGGVWVTTLSDEIWAKEETLTGSIGVYGVLTTIENLYDWVGIQVDGVSSTDAANWDPRFKMPENVTLGIQASVDDIYDKFVNKVSANRNMRYEEVHAIAKGRIWSGKKALQLGLIDKIGDLDDAIESASAMADIDNYKVVRYLKELDTFEVFINVFLDNLDIEFNLGTKSKQVLDLLNNQYDFINEDKDVDMISFCFECEYFNTK</sequence>
<evidence type="ECO:0000256" key="4">
    <source>
        <dbReference type="ARBA" id="ARBA00022801"/>
    </source>
</evidence>
<dbReference type="PANTHER" id="PTHR33209:SF1">
    <property type="entry name" value="PEPTIDASE S49 DOMAIN-CONTAINING PROTEIN"/>
    <property type="match status" value="1"/>
</dbReference>
<evidence type="ECO:0000256" key="1">
    <source>
        <dbReference type="ARBA" id="ARBA00004370"/>
    </source>
</evidence>
<proteinExistence type="inferred from homology"/>
<dbReference type="InterPro" id="IPR002142">
    <property type="entry name" value="Peptidase_S49"/>
</dbReference>
<evidence type="ECO:0000256" key="6">
    <source>
        <dbReference type="ARBA" id="ARBA00023136"/>
    </source>
</evidence>
<name>A0A520N4B5_9GAMM</name>
<dbReference type="InterPro" id="IPR047272">
    <property type="entry name" value="S49_SppA_C"/>
</dbReference>
<evidence type="ECO:0000313" key="11">
    <source>
        <dbReference type="Proteomes" id="UP000318710"/>
    </source>
</evidence>
<dbReference type="NCBIfam" id="TIGR00705">
    <property type="entry name" value="SppA_67K"/>
    <property type="match status" value="1"/>
</dbReference>
<feature type="domain" description="Peptidase S49" evidence="9">
    <location>
        <begin position="136"/>
        <end position="286"/>
    </location>
</feature>
<dbReference type="CDD" id="cd07018">
    <property type="entry name" value="S49_SppA_67K_type"/>
    <property type="match status" value="1"/>
</dbReference>
<dbReference type="AlphaFoldDB" id="A0A520N4B5"/>
<keyword evidence="5" id="KW-0720">Serine protease</keyword>
<evidence type="ECO:0000259" key="9">
    <source>
        <dbReference type="Pfam" id="PF01343"/>
    </source>
</evidence>
<dbReference type="EMBL" id="SHBF01000003">
    <property type="protein sequence ID" value="RZO28341.1"/>
    <property type="molecule type" value="Genomic_DNA"/>
</dbReference>
<feature type="domain" description="Peptidase S49" evidence="9">
    <location>
        <begin position="391"/>
        <end position="541"/>
    </location>
</feature>
<dbReference type="Proteomes" id="UP000318710">
    <property type="component" value="Unassembled WGS sequence"/>
</dbReference>
<keyword evidence="8" id="KW-1133">Transmembrane helix</keyword>
<keyword evidence="3" id="KW-0645">Protease</keyword>
<dbReference type="Pfam" id="PF01343">
    <property type="entry name" value="Peptidase_S49"/>
    <property type="match status" value="2"/>
</dbReference>
<dbReference type="Gene3D" id="3.90.226.10">
    <property type="entry name" value="2-enoyl-CoA Hydratase, Chain A, domain 1"/>
    <property type="match status" value="3"/>
</dbReference>
<accession>A0A520N4B5</accession>
<gene>
    <name evidence="10" type="primary">sppA</name>
    <name evidence="10" type="ORF">EVA93_00950</name>
</gene>
<keyword evidence="6 8" id="KW-0472">Membrane</keyword>
<dbReference type="InterPro" id="IPR004634">
    <property type="entry name" value="Pept_S49_pIV"/>
</dbReference>
<dbReference type="SUPFAM" id="SSF52096">
    <property type="entry name" value="ClpP/crotonase"/>
    <property type="match status" value="2"/>
</dbReference>
<dbReference type="InterPro" id="IPR004635">
    <property type="entry name" value="Pept_S49_SppA"/>
</dbReference>
<reference evidence="10 11" key="1">
    <citation type="submission" date="2019-02" db="EMBL/GenBank/DDBJ databases">
        <title>Prokaryotic population dynamics and viral predation in marine succession experiment using metagenomics: the confinement effect.</title>
        <authorList>
            <person name="Haro-Moreno J.M."/>
            <person name="Rodriguez-Valera F."/>
            <person name="Lopez-Perez M."/>
        </authorList>
    </citation>
    <scope>NUCLEOTIDE SEQUENCE [LARGE SCALE GENOMIC DNA]</scope>
    <source>
        <strain evidence="10">MED-G160</strain>
    </source>
</reference>
<evidence type="ECO:0000313" key="10">
    <source>
        <dbReference type="EMBL" id="RZO28341.1"/>
    </source>
</evidence>
<keyword evidence="8" id="KW-0812">Transmembrane</keyword>
<feature type="active site" description="Nucleophile" evidence="7">
    <location>
        <position position="408"/>
    </location>
</feature>
<evidence type="ECO:0000256" key="8">
    <source>
        <dbReference type="SAM" id="Phobius"/>
    </source>
</evidence>
<evidence type="ECO:0000256" key="7">
    <source>
        <dbReference type="PIRSR" id="PIRSR001217-1"/>
    </source>
</evidence>
<feature type="active site" description="Proton donor/acceptor" evidence="7">
    <location>
        <position position="204"/>
    </location>
</feature>
<dbReference type="GO" id="GO:0016020">
    <property type="term" value="C:membrane"/>
    <property type="evidence" value="ECO:0007669"/>
    <property type="project" value="UniProtKB-SubCell"/>
</dbReference>
<keyword evidence="4" id="KW-0378">Hydrolase</keyword>
<comment type="similarity">
    <text evidence="2">Belongs to the peptidase S49 family.</text>
</comment>
<dbReference type="Gene3D" id="6.20.330.10">
    <property type="match status" value="1"/>
</dbReference>
<dbReference type="PANTHER" id="PTHR33209">
    <property type="entry name" value="PROTEASE 4"/>
    <property type="match status" value="1"/>
</dbReference>
<dbReference type="CDD" id="cd07023">
    <property type="entry name" value="S49_Sppa_N_C"/>
    <property type="match status" value="1"/>
</dbReference>
<dbReference type="GO" id="GO:0006465">
    <property type="term" value="P:signal peptide processing"/>
    <property type="evidence" value="ECO:0007669"/>
    <property type="project" value="InterPro"/>
</dbReference>